<dbReference type="GO" id="GO:0004784">
    <property type="term" value="F:superoxide dismutase activity"/>
    <property type="evidence" value="ECO:0007669"/>
    <property type="project" value="UniProtKB-EC"/>
</dbReference>
<keyword evidence="7" id="KW-0732">Signal</keyword>
<evidence type="ECO:0000313" key="11">
    <source>
        <dbReference type="Proteomes" id="UP000218644"/>
    </source>
</evidence>
<feature type="binding site" evidence="5">
    <location>
        <position position="216"/>
    </location>
    <ligand>
        <name>Mn(2+)</name>
        <dbReference type="ChEBI" id="CHEBI:29035"/>
    </ligand>
</feature>
<dbReference type="RefSeq" id="WP_095556905.1">
    <property type="nucleotide sequence ID" value="NZ_NSJD01000008.1"/>
</dbReference>
<comment type="function">
    <text evidence="6">Destroys radicals which are normally produced within the cells and which are toxic to biological systems.</text>
</comment>
<feature type="chain" id="PRO_5013399073" description="Superoxide dismutase" evidence="7">
    <location>
        <begin position="28"/>
        <end position="256"/>
    </location>
</feature>
<dbReference type="InterPro" id="IPR019832">
    <property type="entry name" value="Mn/Fe_SOD_C"/>
</dbReference>
<feature type="signal peptide" evidence="7">
    <location>
        <begin position="1"/>
        <end position="27"/>
    </location>
</feature>
<dbReference type="FunFam" id="3.55.40.20:FF:000004">
    <property type="entry name" value="Superoxide dismutase [Fe]"/>
    <property type="match status" value="1"/>
</dbReference>
<dbReference type="Pfam" id="PF00081">
    <property type="entry name" value="Sod_Fe_N"/>
    <property type="match status" value="1"/>
</dbReference>
<sequence length="256" mass="27826">MQTFTLGRLILSCAAAAALLTAQGGHAAEGKSPTTPADAKTAVAASGQAVAGPFKHAELPYAADALEPVIDAQTMQIHWGRHHRGYYDNLNRAAAENTQLAQLSLEQLMARISQFPAGVRNNGGGAWNHDFFWASMAPVGKGGQPSAQLLQAIERDFGSLQQMQQAFNAAGGSRFGSGWVWLIVQEGKLAIGSTPNQDNPLMEVAEVRGTPLLGNDVWEHAYYLRYQNKRADYLKAWWQVVNWNAVNQRFAQALQP</sequence>
<dbReference type="InterPro" id="IPR036314">
    <property type="entry name" value="SOD_C_sf"/>
</dbReference>
<dbReference type="SUPFAM" id="SSF46609">
    <property type="entry name" value="Fe,Mn superoxide dismutase (SOD), N-terminal domain"/>
    <property type="match status" value="1"/>
</dbReference>
<dbReference type="InterPro" id="IPR001189">
    <property type="entry name" value="Mn/Fe_SOD"/>
</dbReference>
<dbReference type="PROSITE" id="PS00088">
    <property type="entry name" value="SOD_MN"/>
    <property type="match status" value="1"/>
</dbReference>
<feature type="binding site" evidence="5">
    <location>
        <position position="129"/>
    </location>
    <ligand>
        <name>Mn(2+)</name>
        <dbReference type="ChEBI" id="CHEBI:29035"/>
    </ligand>
</feature>
<evidence type="ECO:0000256" key="4">
    <source>
        <dbReference type="ARBA" id="ARBA00023002"/>
    </source>
</evidence>
<evidence type="ECO:0000259" key="9">
    <source>
        <dbReference type="Pfam" id="PF02777"/>
    </source>
</evidence>
<dbReference type="Pfam" id="PF02777">
    <property type="entry name" value="Sod_Fe_C"/>
    <property type="match status" value="1"/>
</dbReference>
<feature type="binding site" evidence="5">
    <location>
        <position position="78"/>
    </location>
    <ligand>
        <name>Mn(2+)</name>
        <dbReference type="ChEBI" id="CHEBI:29035"/>
    </ligand>
</feature>
<dbReference type="EC" id="1.15.1.1" evidence="2 6"/>
<dbReference type="PANTHER" id="PTHR43595:SF2">
    <property type="entry name" value="SMALL RIBOSOMAL SUBUNIT PROTEIN MS42"/>
    <property type="match status" value="1"/>
</dbReference>
<reference evidence="10 11" key="1">
    <citation type="submission" date="2017-08" db="EMBL/GenBank/DDBJ databases">
        <title>WGS of Clinical strains of the CDC Group NO-1 linked to zoonotic infections in humans.</title>
        <authorList>
            <person name="Bernier A.-M."/>
            <person name="Bernard K."/>
        </authorList>
    </citation>
    <scope>NUCLEOTIDE SEQUENCE [LARGE SCALE GENOMIC DNA]</scope>
    <source>
        <strain evidence="10 11">NML79-0751</strain>
    </source>
</reference>
<proteinExistence type="inferred from homology"/>
<name>A0A2A2ANR7_9BURK</name>
<accession>A0A2A2ANR7</accession>
<keyword evidence="3 5" id="KW-0479">Metal-binding</keyword>
<dbReference type="PRINTS" id="PR01703">
    <property type="entry name" value="MNSODISMTASE"/>
</dbReference>
<dbReference type="AlphaFoldDB" id="A0A2A2ANR7"/>
<evidence type="ECO:0000256" key="2">
    <source>
        <dbReference type="ARBA" id="ARBA00012682"/>
    </source>
</evidence>
<dbReference type="InterPro" id="IPR019833">
    <property type="entry name" value="Mn/Fe_SOD_BS"/>
</dbReference>
<evidence type="ECO:0000256" key="6">
    <source>
        <dbReference type="RuleBase" id="RU000414"/>
    </source>
</evidence>
<keyword evidence="4 6" id="KW-0560">Oxidoreductase</keyword>
<comment type="similarity">
    <text evidence="1 6">Belongs to the iron/manganese superoxide dismutase family.</text>
</comment>
<protein>
    <recommendedName>
        <fullName evidence="2 6">Superoxide dismutase</fullName>
        <ecNumber evidence="2 6">1.15.1.1</ecNumber>
    </recommendedName>
</protein>
<dbReference type="InterPro" id="IPR019831">
    <property type="entry name" value="Mn/Fe_SOD_N"/>
</dbReference>
<dbReference type="GO" id="GO:0005737">
    <property type="term" value="C:cytoplasm"/>
    <property type="evidence" value="ECO:0007669"/>
    <property type="project" value="TreeGrafter"/>
</dbReference>
<comment type="catalytic activity">
    <reaction evidence="6">
        <text>2 superoxide + 2 H(+) = H2O2 + O2</text>
        <dbReference type="Rhea" id="RHEA:20696"/>
        <dbReference type="ChEBI" id="CHEBI:15378"/>
        <dbReference type="ChEBI" id="CHEBI:15379"/>
        <dbReference type="ChEBI" id="CHEBI:16240"/>
        <dbReference type="ChEBI" id="CHEBI:18421"/>
        <dbReference type="EC" id="1.15.1.1"/>
    </reaction>
</comment>
<feature type="domain" description="Manganese/iron superoxide dismutase C-terminal" evidence="9">
    <location>
        <begin position="145"/>
        <end position="249"/>
    </location>
</feature>
<dbReference type="Gene3D" id="3.55.40.20">
    <property type="entry name" value="Iron/manganese superoxide dismutase, C-terminal domain"/>
    <property type="match status" value="1"/>
</dbReference>
<dbReference type="EMBL" id="NSJD01000008">
    <property type="protein sequence ID" value="PAT40240.1"/>
    <property type="molecule type" value="Genomic_DNA"/>
</dbReference>
<evidence type="ECO:0000256" key="1">
    <source>
        <dbReference type="ARBA" id="ARBA00008714"/>
    </source>
</evidence>
<evidence type="ECO:0000256" key="3">
    <source>
        <dbReference type="ARBA" id="ARBA00022723"/>
    </source>
</evidence>
<organism evidence="10 11">
    <name type="scientific">Vandammella animalimorsus</name>
    <dbReference type="NCBI Taxonomy" id="2029117"/>
    <lineage>
        <taxon>Bacteria</taxon>
        <taxon>Pseudomonadati</taxon>
        <taxon>Pseudomonadota</taxon>
        <taxon>Betaproteobacteria</taxon>
        <taxon>Burkholderiales</taxon>
        <taxon>Comamonadaceae</taxon>
        <taxon>Vandammella</taxon>
    </lineage>
</organism>
<dbReference type="SUPFAM" id="SSF54719">
    <property type="entry name" value="Fe,Mn superoxide dismutase (SOD), C-terminal domain"/>
    <property type="match status" value="1"/>
</dbReference>
<evidence type="ECO:0000313" key="10">
    <source>
        <dbReference type="EMBL" id="PAT40240.1"/>
    </source>
</evidence>
<dbReference type="Gene3D" id="1.10.287.990">
    <property type="entry name" value="Fe,Mn superoxide dismutase (SOD) domain"/>
    <property type="match status" value="1"/>
</dbReference>
<dbReference type="PIRSF" id="PIRSF000349">
    <property type="entry name" value="SODismutase"/>
    <property type="match status" value="1"/>
</dbReference>
<comment type="caution">
    <text evidence="10">The sequence shown here is derived from an EMBL/GenBank/DDBJ whole genome shotgun (WGS) entry which is preliminary data.</text>
</comment>
<dbReference type="GO" id="GO:0046872">
    <property type="term" value="F:metal ion binding"/>
    <property type="evidence" value="ECO:0007669"/>
    <property type="project" value="UniProtKB-KW"/>
</dbReference>
<dbReference type="Proteomes" id="UP000218644">
    <property type="component" value="Unassembled WGS sequence"/>
</dbReference>
<evidence type="ECO:0000256" key="7">
    <source>
        <dbReference type="SAM" id="SignalP"/>
    </source>
</evidence>
<evidence type="ECO:0000256" key="5">
    <source>
        <dbReference type="PIRSR" id="PIRSR000349-1"/>
    </source>
</evidence>
<feature type="domain" description="Manganese/iron superoxide dismutase N-terminal" evidence="8">
    <location>
        <begin position="54"/>
        <end position="137"/>
    </location>
</feature>
<dbReference type="PANTHER" id="PTHR43595">
    <property type="entry name" value="37S RIBOSOMAL PROTEIN S26, MITOCHONDRIAL"/>
    <property type="match status" value="1"/>
</dbReference>
<gene>
    <name evidence="10" type="ORF">CK623_06755</name>
</gene>
<feature type="binding site" evidence="5">
    <location>
        <position position="220"/>
    </location>
    <ligand>
        <name>Mn(2+)</name>
        <dbReference type="ChEBI" id="CHEBI:29035"/>
    </ligand>
</feature>
<evidence type="ECO:0000259" key="8">
    <source>
        <dbReference type="Pfam" id="PF00081"/>
    </source>
</evidence>
<dbReference type="InterPro" id="IPR036324">
    <property type="entry name" value="Mn/Fe_SOD_N_sf"/>
</dbReference>